<dbReference type="GO" id="GO:0006281">
    <property type="term" value="P:DNA repair"/>
    <property type="evidence" value="ECO:0007669"/>
    <property type="project" value="InterPro"/>
</dbReference>
<evidence type="ECO:0000313" key="9">
    <source>
        <dbReference type="EMBL" id="BBO73795.1"/>
    </source>
</evidence>
<dbReference type="Pfam" id="PF02272">
    <property type="entry name" value="DHHA1"/>
    <property type="match status" value="1"/>
</dbReference>
<sequence>MEKQWQMLHPDEKTVRLLEREAGCPPLMARLLAIRGIRTRRQARRFLNPLLRDLTSPLEMTGMPAAVDRIRRALTAREKILVFGDYDADGVTATAVLVSFLRQCGAQVVYHIPYRMAEGYGLGTDFIRGRARSIGADLIVTADCGSSSHEAVHLASELGIDTIVTDHHPVDRAPESAVAVVNPSSPEGQTDLAHLAGVGVAFYLVVALRAHLREKGFWKTRPEPNLKQLCDLVALGTVADVSPLILDNRTLTATGLEQINAGLRPGIRALMRTSGAPQASADAETIAFKLAPRINAAGRVAHARIACELLLTDDHRRANRLAAALGRLNGRRQAMESDVLQSILSRFDRRPELLDRPALVVHGNGWHEGVLGIVASRLARQFHRPSIVLATGNGTAKGSARSVEGIDISVALNRCEDLLDRFGGHPLAAGLSLGTDRLADFAACLETAVEALAARREATPTLSIDARLPLDDVTPELMDGLARLGPFGQGNPHPLFVDTGIRVKDCRIVGDNHRKMVLESGSSGNGARPAIQFNVPGDLPVADRFEKIAYRPQWNHWNGKKHLQIVIEDVVR</sequence>
<dbReference type="InterPro" id="IPR038763">
    <property type="entry name" value="DHH_sf"/>
</dbReference>
<dbReference type="GO" id="GO:0003676">
    <property type="term" value="F:nucleic acid binding"/>
    <property type="evidence" value="ECO:0007669"/>
    <property type="project" value="InterPro"/>
</dbReference>
<accession>A0A5K7YZE8</accession>
<dbReference type="EMBL" id="AP021875">
    <property type="protein sequence ID" value="BBO73795.1"/>
    <property type="molecule type" value="Genomic_DNA"/>
</dbReference>
<dbReference type="InterPro" id="IPR003156">
    <property type="entry name" value="DHHA1_dom"/>
</dbReference>
<evidence type="ECO:0000256" key="4">
    <source>
        <dbReference type="ARBA" id="ARBA00022801"/>
    </source>
</evidence>
<dbReference type="OrthoDB" id="9809852at2"/>
<dbReference type="SUPFAM" id="SSF64182">
    <property type="entry name" value="DHH phosphoesterases"/>
    <property type="match status" value="1"/>
</dbReference>
<dbReference type="PANTHER" id="PTHR30255:SF2">
    <property type="entry name" value="SINGLE-STRANDED-DNA-SPECIFIC EXONUCLEASE RECJ"/>
    <property type="match status" value="1"/>
</dbReference>
<dbReference type="RefSeq" id="WP_155302870.1">
    <property type="nucleotide sequence ID" value="NZ_AP021875.1"/>
</dbReference>
<keyword evidence="10" id="KW-1185">Reference proteome</keyword>
<keyword evidence="5 9" id="KW-0269">Exonuclease</keyword>
<dbReference type="InterPro" id="IPR051673">
    <property type="entry name" value="SSDNA_exonuclease_RecJ"/>
</dbReference>
<evidence type="ECO:0000256" key="1">
    <source>
        <dbReference type="ARBA" id="ARBA00005915"/>
    </source>
</evidence>
<evidence type="ECO:0000259" key="8">
    <source>
        <dbReference type="Pfam" id="PF17768"/>
    </source>
</evidence>
<keyword evidence="4" id="KW-0378">Hydrolase</keyword>
<dbReference type="AlphaFoldDB" id="A0A5K7YZE8"/>
<comment type="similarity">
    <text evidence="1">Belongs to the RecJ family.</text>
</comment>
<organism evidence="9 10">
    <name type="scientific">Desulfosarcina widdelii</name>
    <dbReference type="NCBI Taxonomy" id="947919"/>
    <lineage>
        <taxon>Bacteria</taxon>
        <taxon>Pseudomonadati</taxon>
        <taxon>Thermodesulfobacteriota</taxon>
        <taxon>Desulfobacteria</taxon>
        <taxon>Desulfobacterales</taxon>
        <taxon>Desulfosarcinaceae</taxon>
        <taxon>Desulfosarcina</taxon>
    </lineage>
</organism>
<dbReference type="InterPro" id="IPR041122">
    <property type="entry name" value="RecJ_OB"/>
</dbReference>
<evidence type="ECO:0000313" key="10">
    <source>
        <dbReference type="Proteomes" id="UP000427769"/>
    </source>
</evidence>
<gene>
    <name evidence="9" type="primary">recJ</name>
    <name evidence="9" type="ORF">DSCW_12120</name>
</gene>
<dbReference type="PANTHER" id="PTHR30255">
    <property type="entry name" value="SINGLE-STRANDED-DNA-SPECIFIC EXONUCLEASE RECJ"/>
    <property type="match status" value="1"/>
</dbReference>
<reference evidence="9 10" key="1">
    <citation type="submission" date="2019-11" db="EMBL/GenBank/DDBJ databases">
        <title>Comparative genomics of hydrocarbon-degrading Desulfosarcina strains.</title>
        <authorList>
            <person name="Watanabe M."/>
            <person name="Kojima H."/>
            <person name="Fukui M."/>
        </authorList>
    </citation>
    <scope>NUCLEOTIDE SEQUENCE [LARGE SCALE GENOMIC DNA]</scope>
    <source>
        <strain evidence="9 10">PP31</strain>
    </source>
</reference>
<evidence type="ECO:0000256" key="2">
    <source>
        <dbReference type="ARBA" id="ARBA00019841"/>
    </source>
</evidence>
<feature type="domain" description="DDH" evidence="6">
    <location>
        <begin position="79"/>
        <end position="237"/>
    </location>
</feature>
<name>A0A5K7YZE8_9BACT</name>
<dbReference type="GO" id="GO:0006310">
    <property type="term" value="P:DNA recombination"/>
    <property type="evidence" value="ECO:0007669"/>
    <property type="project" value="InterPro"/>
</dbReference>
<dbReference type="Pfam" id="PF01368">
    <property type="entry name" value="DHH"/>
    <property type="match status" value="1"/>
</dbReference>
<protein>
    <recommendedName>
        <fullName evidence="2">Single-stranded-DNA-specific exonuclease RecJ</fullName>
    </recommendedName>
</protein>
<dbReference type="InterPro" id="IPR001667">
    <property type="entry name" value="DDH_dom"/>
</dbReference>
<evidence type="ECO:0000259" key="6">
    <source>
        <dbReference type="Pfam" id="PF01368"/>
    </source>
</evidence>
<evidence type="ECO:0000259" key="7">
    <source>
        <dbReference type="Pfam" id="PF02272"/>
    </source>
</evidence>
<proteinExistence type="inferred from homology"/>
<dbReference type="KEGG" id="dwd:DSCW_12120"/>
<dbReference type="NCBIfam" id="TIGR00644">
    <property type="entry name" value="recJ"/>
    <property type="match status" value="1"/>
</dbReference>
<dbReference type="Gene3D" id="3.10.310.30">
    <property type="match status" value="1"/>
</dbReference>
<dbReference type="Pfam" id="PF17768">
    <property type="entry name" value="RecJ_OB"/>
    <property type="match status" value="1"/>
</dbReference>
<evidence type="ECO:0000256" key="3">
    <source>
        <dbReference type="ARBA" id="ARBA00022722"/>
    </source>
</evidence>
<evidence type="ECO:0000256" key="5">
    <source>
        <dbReference type="ARBA" id="ARBA00022839"/>
    </source>
</evidence>
<feature type="domain" description="DHHA1" evidence="7">
    <location>
        <begin position="359"/>
        <end position="449"/>
    </location>
</feature>
<feature type="domain" description="RecJ OB" evidence="8">
    <location>
        <begin position="464"/>
        <end position="569"/>
    </location>
</feature>
<dbReference type="Gene3D" id="3.90.1640.30">
    <property type="match status" value="1"/>
</dbReference>
<dbReference type="GO" id="GO:0008409">
    <property type="term" value="F:5'-3' exonuclease activity"/>
    <property type="evidence" value="ECO:0007669"/>
    <property type="project" value="InterPro"/>
</dbReference>
<dbReference type="InterPro" id="IPR004610">
    <property type="entry name" value="RecJ"/>
</dbReference>
<keyword evidence="3" id="KW-0540">Nuclease</keyword>
<dbReference type="Proteomes" id="UP000427769">
    <property type="component" value="Chromosome"/>
</dbReference>